<dbReference type="EMBL" id="QDDL01000007">
    <property type="protein sequence ID" value="PVZ66754.1"/>
    <property type="molecule type" value="Genomic_DNA"/>
</dbReference>
<comment type="caution">
    <text evidence="1">The sequence shown here is derived from an EMBL/GenBank/DDBJ whole genome shotgun (WGS) entry which is preliminary data.</text>
</comment>
<sequence>MGGQTTELWIQFAKAAVLKQVKQWLAQDSRPGWDDDLPAHQQHLFDTIELLPDSHSMQSAAGNQLKLYFENNEDDEIETLMRFCLKTLPEQDAALWAASLTSQNEDLRFFWWQQHQDTYQEYDLSGVNGPAEICGTRLTQEQCFADNALKNFISVFLMKDN</sequence>
<evidence type="ECO:0000313" key="2">
    <source>
        <dbReference type="Proteomes" id="UP000244906"/>
    </source>
</evidence>
<proteinExistence type="predicted"/>
<accession>A0A2V1GS09</accession>
<dbReference type="RefSeq" id="WP_116688118.1">
    <property type="nucleotide sequence ID" value="NZ_CAWNYD010000007.1"/>
</dbReference>
<reference evidence="1 2" key="1">
    <citation type="submission" date="2018-04" db="EMBL/GenBank/DDBJ databases">
        <title>Thalassorhabdus spongiae gen. nov., sp. nov., isolated from a marine sponge in South-West Iceland.</title>
        <authorList>
            <person name="Knobloch S."/>
            <person name="Daussin A."/>
            <person name="Johannsson R."/>
            <person name="Marteinsson V.T."/>
        </authorList>
    </citation>
    <scope>NUCLEOTIDE SEQUENCE [LARGE SCALE GENOMIC DNA]</scope>
    <source>
        <strain evidence="1 2">Hp12</strain>
    </source>
</reference>
<dbReference type="Proteomes" id="UP000244906">
    <property type="component" value="Unassembled WGS sequence"/>
</dbReference>
<gene>
    <name evidence="1" type="ORF">DC094_15935</name>
</gene>
<evidence type="ECO:0000313" key="1">
    <source>
        <dbReference type="EMBL" id="PVZ66754.1"/>
    </source>
</evidence>
<dbReference type="AlphaFoldDB" id="A0A2V1GS09"/>
<name>A0A2V1GS09_9GAMM</name>
<organism evidence="1 2">
    <name type="scientific">Pelagibaculum spongiae</name>
    <dbReference type="NCBI Taxonomy" id="2080658"/>
    <lineage>
        <taxon>Bacteria</taxon>
        <taxon>Pseudomonadati</taxon>
        <taxon>Pseudomonadota</taxon>
        <taxon>Gammaproteobacteria</taxon>
        <taxon>Oceanospirillales</taxon>
        <taxon>Pelagibaculum</taxon>
    </lineage>
</organism>
<protein>
    <submittedName>
        <fullName evidence="1">Uncharacterized protein</fullName>
    </submittedName>
</protein>
<keyword evidence="2" id="KW-1185">Reference proteome</keyword>